<evidence type="ECO:0008006" key="4">
    <source>
        <dbReference type="Google" id="ProtNLM"/>
    </source>
</evidence>
<gene>
    <name evidence="2" type="ORF">IFM12276_29150</name>
</gene>
<feature type="region of interest" description="Disordered" evidence="1">
    <location>
        <begin position="14"/>
        <end position="33"/>
    </location>
</feature>
<keyword evidence="3" id="KW-1185">Reference proteome</keyword>
<evidence type="ECO:0000313" key="3">
    <source>
        <dbReference type="Proteomes" id="UP001317870"/>
    </source>
</evidence>
<sequence length="186" mass="19308">MCGLVATMTVVGCDTDDRPPVGSPGDVTTSSVAPLPPQPWTPADLTYHPCSVLGPDDIARYVLEPDAKAATPPQQLPRCSWSSIQTGVSGGFTIGFAPQTTGLGDLGQRRVRDPLAREITVAGHRAVLEPSTRPDGRNGSCDVHVSVPSGGSFYLGIAVSGIATGVDWDVCAKTIDVATTIAARLR</sequence>
<reference evidence="2 3" key="1">
    <citation type="submission" date="2022-11" db="EMBL/GenBank/DDBJ databases">
        <title>Genome Sequencing of Nocardia sp. ON39_IFM12276 and assembly.</title>
        <authorList>
            <person name="Shimojima M."/>
            <person name="Toyokawa M."/>
            <person name="Uesaka K."/>
        </authorList>
    </citation>
    <scope>NUCLEOTIDE SEQUENCE [LARGE SCALE GENOMIC DNA]</scope>
    <source>
        <strain evidence="2 3">IFM 12276</strain>
    </source>
</reference>
<dbReference type="Proteomes" id="UP001317870">
    <property type="component" value="Chromosome"/>
</dbReference>
<proteinExistence type="predicted"/>
<evidence type="ECO:0000256" key="1">
    <source>
        <dbReference type="SAM" id="MobiDB-lite"/>
    </source>
</evidence>
<organism evidence="2 3">
    <name type="scientific">Nocardia sputorum</name>
    <dbReference type="NCBI Taxonomy" id="2984338"/>
    <lineage>
        <taxon>Bacteria</taxon>
        <taxon>Bacillati</taxon>
        <taxon>Actinomycetota</taxon>
        <taxon>Actinomycetes</taxon>
        <taxon>Mycobacteriales</taxon>
        <taxon>Nocardiaceae</taxon>
        <taxon>Nocardia</taxon>
    </lineage>
</organism>
<protein>
    <recommendedName>
        <fullName evidence="4">DUF3558 domain-containing protein</fullName>
    </recommendedName>
</protein>
<evidence type="ECO:0000313" key="2">
    <source>
        <dbReference type="EMBL" id="BDT99886.1"/>
    </source>
</evidence>
<accession>A0ABN6U3T7</accession>
<name>A0ABN6U3T7_9NOCA</name>
<dbReference type="InterPro" id="IPR024520">
    <property type="entry name" value="DUF3558"/>
</dbReference>
<dbReference type="Pfam" id="PF12079">
    <property type="entry name" value="DUF3558"/>
    <property type="match status" value="1"/>
</dbReference>
<dbReference type="EMBL" id="AP026978">
    <property type="protein sequence ID" value="BDT99886.1"/>
    <property type="molecule type" value="Genomic_DNA"/>
</dbReference>